<dbReference type="AlphaFoldDB" id="A0A645F9Y1"/>
<keyword evidence="1" id="KW-0472">Membrane</keyword>
<gene>
    <name evidence="2" type="ORF">SDC9_157721</name>
</gene>
<feature type="transmembrane region" description="Helical" evidence="1">
    <location>
        <begin position="6"/>
        <end position="27"/>
    </location>
</feature>
<protein>
    <submittedName>
        <fullName evidence="2">Uncharacterized protein</fullName>
    </submittedName>
</protein>
<sequence>MSKKKFPIWSIPYIALAVIGVIVFVWVKSSSTPVYTYPKQLSSYTNKVTQTADDVASGFLRAIYTEDEKLLKECTEDKLLSSFPDIKETLKNANKDFKSLFGENWYEEGTILSQNVENGAAKSVSIKFGEDGKEVRVYSMSSKGKYTVFGGNGKVILTKFKDYYTGTNQ</sequence>
<proteinExistence type="predicted"/>
<evidence type="ECO:0000256" key="1">
    <source>
        <dbReference type="SAM" id="Phobius"/>
    </source>
</evidence>
<dbReference type="EMBL" id="VSSQ01056570">
    <property type="protein sequence ID" value="MPN10426.1"/>
    <property type="molecule type" value="Genomic_DNA"/>
</dbReference>
<keyword evidence="1" id="KW-1133">Transmembrane helix</keyword>
<accession>A0A645F9Y1</accession>
<name>A0A645F9Y1_9ZZZZ</name>
<organism evidence="2">
    <name type="scientific">bioreactor metagenome</name>
    <dbReference type="NCBI Taxonomy" id="1076179"/>
    <lineage>
        <taxon>unclassified sequences</taxon>
        <taxon>metagenomes</taxon>
        <taxon>ecological metagenomes</taxon>
    </lineage>
</organism>
<reference evidence="2" key="1">
    <citation type="submission" date="2019-08" db="EMBL/GenBank/DDBJ databases">
        <authorList>
            <person name="Kucharzyk K."/>
            <person name="Murdoch R.W."/>
            <person name="Higgins S."/>
            <person name="Loffler F."/>
        </authorList>
    </citation>
    <scope>NUCLEOTIDE SEQUENCE</scope>
</reference>
<evidence type="ECO:0000313" key="2">
    <source>
        <dbReference type="EMBL" id="MPN10426.1"/>
    </source>
</evidence>
<comment type="caution">
    <text evidence="2">The sequence shown here is derived from an EMBL/GenBank/DDBJ whole genome shotgun (WGS) entry which is preliminary data.</text>
</comment>
<keyword evidence="1" id="KW-0812">Transmembrane</keyword>